<gene>
    <name evidence="1" type="ORF">AQPE_2655</name>
</gene>
<keyword evidence="2" id="KW-1185">Reference proteome</keyword>
<organism evidence="1 2">
    <name type="scientific">Aquipluma nitroreducens</name>
    <dbReference type="NCBI Taxonomy" id="2010828"/>
    <lineage>
        <taxon>Bacteria</taxon>
        <taxon>Pseudomonadati</taxon>
        <taxon>Bacteroidota</taxon>
        <taxon>Bacteroidia</taxon>
        <taxon>Marinilabiliales</taxon>
        <taxon>Prolixibacteraceae</taxon>
        <taxon>Aquipluma</taxon>
    </lineage>
</organism>
<dbReference type="AlphaFoldDB" id="A0A5K7SA81"/>
<evidence type="ECO:0008006" key="3">
    <source>
        <dbReference type="Google" id="ProtNLM"/>
    </source>
</evidence>
<protein>
    <recommendedName>
        <fullName evidence="3">Gliding motility lipoprotein GldH</fullName>
    </recommendedName>
</protein>
<dbReference type="EMBL" id="AP018694">
    <property type="protein sequence ID" value="BBE18493.1"/>
    <property type="molecule type" value="Genomic_DNA"/>
</dbReference>
<dbReference type="InterPro" id="IPR020018">
    <property type="entry name" value="Motility-assoc_lipoprot_GldH"/>
</dbReference>
<dbReference type="NCBIfam" id="TIGR03511">
    <property type="entry name" value="GldH_lipo"/>
    <property type="match status" value="1"/>
</dbReference>
<evidence type="ECO:0000313" key="1">
    <source>
        <dbReference type="EMBL" id="BBE18493.1"/>
    </source>
</evidence>
<name>A0A5K7SA81_9BACT</name>
<dbReference type="RefSeq" id="WP_318346824.1">
    <property type="nucleotide sequence ID" value="NZ_AP018694.1"/>
</dbReference>
<dbReference type="KEGG" id="anf:AQPE_2655"/>
<sequence>MRQFFILIFAITLITGLISCDRKKVFEAYHRIDEKGWNKDSVIVFKVHLTDTIKNNNLFVNIRNKGTYAYSNIYLFMTIGSPDGVMRTDTVEFTLADPSGKWRGSGIGGLHDSQIPYKSSVYFPHKGEYTFMIKQGMRDNVLQGIRDVGFRIEKTY</sequence>
<dbReference type="Proteomes" id="UP001193389">
    <property type="component" value="Chromosome"/>
</dbReference>
<dbReference type="Pfam" id="PF14109">
    <property type="entry name" value="GldH_lipo"/>
    <property type="match status" value="1"/>
</dbReference>
<accession>A0A5K7SA81</accession>
<evidence type="ECO:0000313" key="2">
    <source>
        <dbReference type="Proteomes" id="UP001193389"/>
    </source>
</evidence>
<reference evidence="1" key="1">
    <citation type="journal article" date="2020" name="Int. J. Syst. Evol. Microbiol.">
        <title>Aquipluma nitroreducens gen. nov. sp. nov., a novel facultatively anaerobic bacterium isolated from a freshwater lake.</title>
        <authorList>
            <person name="Watanabe M."/>
            <person name="Kojima H."/>
            <person name="Fukui M."/>
        </authorList>
    </citation>
    <scope>NUCLEOTIDE SEQUENCE</scope>
    <source>
        <strain evidence="1">MeG22</strain>
    </source>
</reference>
<proteinExistence type="predicted"/>
<dbReference type="PROSITE" id="PS51257">
    <property type="entry name" value="PROKAR_LIPOPROTEIN"/>
    <property type="match status" value="1"/>
</dbReference>